<accession>A0A8J7Q8N7</accession>
<evidence type="ECO:0000313" key="2">
    <source>
        <dbReference type="Proteomes" id="UP000664417"/>
    </source>
</evidence>
<dbReference type="EMBL" id="JAFREP010000018">
    <property type="protein sequence ID" value="MBO1320566.1"/>
    <property type="molecule type" value="Genomic_DNA"/>
</dbReference>
<reference evidence="1" key="1">
    <citation type="submission" date="2021-03" db="EMBL/GenBank/DDBJ databases">
        <authorList>
            <person name="Wang G."/>
        </authorList>
    </citation>
    <scope>NUCLEOTIDE SEQUENCE</scope>
    <source>
        <strain evidence="1">KCTC 12899</strain>
    </source>
</reference>
<keyword evidence="2" id="KW-1185">Reference proteome</keyword>
<protein>
    <submittedName>
        <fullName evidence="1">Uncharacterized protein</fullName>
    </submittedName>
</protein>
<gene>
    <name evidence="1" type="ORF">J3U88_18965</name>
</gene>
<dbReference type="Proteomes" id="UP000664417">
    <property type="component" value="Unassembled WGS sequence"/>
</dbReference>
<comment type="caution">
    <text evidence="1">The sequence shown here is derived from an EMBL/GenBank/DDBJ whole genome shotgun (WGS) entry which is preliminary data.</text>
</comment>
<name>A0A8J7Q8N7_9BACT</name>
<evidence type="ECO:0000313" key="1">
    <source>
        <dbReference type="EMBL" id="MBO1320566.1"/>
    </source>
</evidence>
<dbReference type="RefSeq" id="WP_207860521.1">
    <property type="nucleotide sequence ID" value="NZ_JAFREP010000018.1"/>
</dbReference>
<proteinExistence type="predicted"/>
<sequence>MSLGLEDMEGVSGCRWAALCWDHGVVELTESAPVDARKKLALISKVIAATPVAMVAGNLAFDHGRVLLRRAAPRTLIVFADPEVNGEMIDVIADAMKLPQDKDTMVPTTPTVIETFPQ</sequence>
<organism evidence="1 2">
    <name type="scientific">Acanthopleuribacter pedis</name>
    <dbReference type="NCBI Taxonomy" id="442870"/>
    <lineage>
        <taxon>Bacteria</taxon>
        <taxon>Pseudomonadati</taxon>
        <taxon>Acidobacteriota</taxon>
        <taxon>Holophagae</taxon>
        <taxon>Acanthopleuribacterales</taxon>
        <taxon>Acanthopleuribacteraceae</taxon>
        <taxon>Acanthopleuribacter</taxon>
    </lineage>
</organism>
<dbReference type="AlphaFoldDB" id="A0A8J7Q8N7"/>